<accession>G8JQD9</accession>
<dbReference type="InParanoid" id="G8JQD9"/>
<organism evidence="3 4">
    <name type="scientific">Eremothecium cymbalariae (strain CBS 270.75 / DBVPG 7215 / KCTC 17166 / NRRL Y-17582)</name>
    <name type="common">Yeast</name>
    <dbReference type="NCBI Taxonomy" id="931890"/>
    <lineage>
        <taxon>Eukaryota</taxon>
        <taxon>Fungi</taxon>
        <taxon>Dikarya</taxon>
        <taxon>Ascomycota</taxon>
        <taxon>Saccharomycotina</taxon>
        <taxon>Saccharomycetes</taxon>
        <taxon>Saccharomycetales</taxon>
        <taxon>Saccharomycetaceae</taxon>
        <taxon>Eremothecium</taxon>
    </lineage>
</organism>
<feature type="compositionally biased region" description="Polar residues" evidence="2">
    <location>
        <begin position="314"/>
        <end position="332"/>
    </location>
</feature>
<dbReference type="RefSeq" id="XP_003645319.1">
    <property type="nucleotide sequence ID" value="XM_003645271.1"/>
</dbReference>
<evidence type="ECO:0000256" key="1">
    <source>
        <dbReference type="SAM" id="Coils"/>
    </source>
</evidence>
<evidence type="ECO:0000313" key="4">
    <source>
        <dbReference type="Proteomes" id="UP000006790"/>
    </source>
</evidence>
<evidence type="ECO:0000256" key="2">
    <source>
        <dbReference type="SAM" id="MobiDB-lite"/>
    </source>
</evidence>
<dbReference type="EMBL" id="CP002498">
    <property type="protein sequence ID" value="AET38502.1"/>
    <property type="molecule type" value="Genomic_DNA"/>
</dbReference>
<protein>
    <submittedName>
        <fullName evidence="3">Uncharacterized protein</fullName>
    </submittedName>
</protein>
<dbReference type="OrthoDB" id="4053251at2759"/>
<sequence length="348" mass="41117">MFQPLKDMMMDMWSGDSRKKEYGSLEEWKQIKQNDRIGRPRRATGRYKVTKHSAVHKSVLPIQQNRRDGVFLKQQRQRQEQEEQRDQQQQQNDESPTWWERLTSVFSSEQRDLYDMKNAFTNYRLPFTNEHESRRRRATNSQRIARSETLKKRMMEKIYDDKMLQQLRETGNPNKRAERLLGLNLSNSESDQVVLLQNRLRKLEQQLFDTQKELEIANKKLTFAQEKTKLFESLLDEANVDNEYVKSRRRISNLRTTAEPQLRSLSPSPKRPYPLNPLFTSSPMRAHNADSPGKHPNDIHDFYAKYPSLPKTEVLNNKGSAPDQISNSSESLSPVRIDYNKYSSPRLK</sequence>
<dbReference type="KEGG" id="erc:Ecym_2805"/>
<gene>
    <name evidence="3" type="ordered locus">Ecym_2805</name>
</gene>
<reference evidence="4" key="1">
    <citation type="journal article" date="2012" name="G3 (Bethesda)">
        <title>Pichia sorbitophila, an interspecies yeast hybrid reveals early steps of genome resolution following polyploidization.</title>
        <authorList>
            <person name="Leh Louis V."/>
            <person name="Despons L."/>
            <person name="Friedrich A."/>
            <person name="Martin T."/>
            <person name="Durrens P."/>
            <person name="Casaregola S."/>
            <person name="Neuveglise C."/>
            <person name="Fairhead C."/>
            <person name="Marck C."/>
            <person name="Cruz J.A."/>
            <person name="Straub M.L."/>
            <person name="Kugler V."/>
            <person name="Sacerdot C."/>
            <person name="Uzunov Z."/>
            <person name="Thierry A."/>
            <person name="Weiss S."/>
            <person name="Bleykasten C."/>
            <person name="De Montigny J."/>
            <person name="Jacques N."/>
            <person name="Jung P."/>
            <person name="Lemaire M."/>
            <person name="Mallet S."/>
            <person name="Morel G."/>
            <person name="Richard G.F."/>
            <person name="Sarkar A."/>
            <person name="Savel G."/>
            <person name="Schacherer J."/>
            <person name="Seret M.L."/>
            <person name="Talla E."/>
            <person name="Samson G."/>
            <person name="Jubin C."/>
            <person name="Poulain J."/>
            <person name="Vacherie B."/>
            <person name="Barbe V."/>
            <person name="Pelletier E."/>
            <person name="Sherman D.J."/>
            <person name="Westhof E."/>
            <person name="Weissenbach J."/>
            <person name="Baret P.V."/>
            <person name="Wincker P."/>
            <person name="Gaillardin C."/>
            <person name="Dujon B."/>
            <person name="Souciet J.L."/>
        </authorList>
    </citation>
    <scope>NUCLEOTIDE SEQUENCE [LARGE SCALE GENOMIC DNA]</scope>
    <source>
        <strain evidence="4">CBS 270.75 / DBVPG 7215 / KCTC 17166 / NRRL Y-17582</strain>
    </source>
</reference>
<dbReference type="eggNOG" id="ENOG502RYR8">
    <property type="taxonomic scope" value="Eukaryota"/>
</dbReference>
<feature type="compositionally biased region" description="Basic residues" evidence="2">
    <location>
        <begin position="39"/>
        <end position="55"/>
    </location>
</feature>
<name>G8JQD9_ERECY</name>
<proteinExistence type="predicted"/>
<feature type="compositionally biased region" description="Basic and acidic residues" evidence="2">
    <location>
        <begin position="77"/>
        <end position="86"/>
    </location>
</feature>
<dbReference type="AlphaFoldDB" id="G8JQD9"/>
<feature type="coiled-coil region" evidence="1">
    <location>
        <begin position="186"/>
        <end position="227"/>
    </location>
</feature>
<dbReference type="Proteomes" id="UP000006790">
    <property type="component" value="Chromosome 2"/>
</dbReference>
<dbReference type="FunCoup" id="G8JQD9">
    <property type="interactions" value="90"/>
</dbReference>
<feature type="region of interest" description="Disordered" evidence="2">
    <location>
        <begin position="255"/>
        <end position="348"/>
    </location>
</feature>
<evidence type="ECO:0000313" key="3">
    <source>
        <dbReference type="EMBL" id="AET38502.1"/>
    </source>
</evidence>
<feature type="compositionally biased region" description="Basic and acidic residues" evidence="2">
    <location>
        <begin position="24"/>
        <end position="38"/>
    </location>
</feature>
<feature type="compositionally biased region" description="Polar residues" evidence="2">
    <location>
        <begin position="255"/>
        <end position="267"/>
    </location>
</feature>
<dbReference type="OMA" id="NDNENMS"/>
<dbReference type="InterPro" id="IPR013743">
    <property type="entry name" value="NBP1/CSA1"/>
</dbReference>
<keyword evidence="1" id="KW-0175">Coiled coil</keyword>
<feature type="region of interest" description="Disordered" evidence="2">
    <location>
        <begin position="24"/>
        <end position="98"/>
    </location>
</feature>
<keyword evidence="4" id="KW-1185">Reference proteome</keyword>
<feature type="compositionally biased region" description="Basic and acidic residues" evidence="2">
    <location>
        <begin position="292"/>
        <end position="303"/>
    </location>
</feature>
<dbReference type="GeneID" id="11468575"/>
<dbReference type="Pfam" id="PF08537">
    <property type="entry name" value="NBP1"/>
    <property type="match status" value="1"/>
</dbReference>
<dbReference type="HOGENOM" id="CLU_071874_0_0_1"/>